<name>A0A2M8Z4B1_9FIRM</name>
<proteinExistence type="predicted"/>
<evidence type="ECO:0000256" key="6">
    <source>
        <dbReference type="ARBA" id="ARBA00022798"/>
    </source>
</evidence>
<comment type="subunit">
    <text evidence="7">Homodimer. The dihydroxyacetone kinase complex is composed of a homodimer of DhaM, a homodimer of DhaK and the subunit DhaL.</text>
</comment>
<evidence type="ECO:0000256" key="7">
    <source>
        <dbReference type="ARBA" id="ARBA00046577"/>
    </source>
</evidence>
<dbReference type="SMART" id="SM01120">
    <property type="entry name" value="Dak2"/>
    <property type="match status" value="1"/>
</dbReference>
<dbReference type="EMBL" id="PGET01000001">
    <property type="protein sequence ID" value="PJJ28273.1"/>
    <property type="molecule type" value="Genomic_DNA"/>
</dbReference>
<reference evidence="10 11" key="1">
    <citation type="submission" date="2017-11" db="EMBL/GenBank/DDBJ databases">
        <title>Understudied soil microbes with underappreciated capabilities: Untangling the Clostridium saccharolyticum group.</title>
        <authorList>
            <person name="Leschine S."/>
        </authorList>
    </citation>
    <scope>NUCLEOTIDE SEQUENCE [LARGE SCALE GENOMIC DNA]</scope>
    <source>
        <strain evidence="10 11">18A</strain>
    </source>
</reference>
<keyword evidence="5 10" id="KW-0418">Kinase</keyword>
<dbReference type="EC" id="2.7.1.121" evidence="3"/>
<evidence type="ECO:0000313" key="11">
    <source>
        <dbReference type="Proteomes" id="UP000231092"/>
    </source>
</evidence>
<dbReference type="Proteomes" id="UP000231092">
    <property type="component" value="Unassembled WGS sequence"/>
</dbReference>
<gene>
    <name evidence="10" type="ORF">H171_1766</name>
</gene>
<evidence type="ECO:0000256" key="2">
    <source>
        <dbReference type="ARBA" id="ARBA00004745"/>
    </source>
</evidence>
<dbReference type="NCBIfam" id="TIGR02365">
    <property type="entry name" value="dha_L_ycgS"/>
    <property type="match status" value="1"/>
</dbReference>
<dbReference type="PROSITE" id="PS51480">
    <property type="entry name" value="DHAL"/>
    <property type="match status" value="1"/>
</dbReference>
<evidence type="ECO:0000259" key="9">
    <source>
        <dbReference type="PROSITE" id="PS51480"/>
    </source>
</evidence>
<evidence type="ECO:0000313" key="10">
    <source>
        <dbReference type="EMBL" id="PJJ28273.1"/>
    </source>
</evidence>
<evidence type="ECO:0000256" key="8">
    <source>
        <dbReference type="ARBA" id="ARBA00055771"/>
    </source>
</evidence>
<dbReference type="Gene3D" id="1.25.40.340">
    <property type="match status" value="1"/>
</dbReference>
<dbReference type="InterPro" id="IPR004007">
    <property type="entry name" value="DhaL_dom"/>
</dbReference>
<dbReference type="Pfam" id="PF02734">
    <property type="entry name" value="Dak2"/>
    <property type="match status" value="1"/>
</dbReference>
<dbReference type="GO" id="GO:0004371">
    <property type="term" value="F:glycerone kinase activity"/>
    <property type="evidence" value="ECO:0007669"/>
    <property type="project" value="InterPro"/>
</dbReference>
<dbReference type="AlphaFoldDB" id="A0A2M8Z4B1"/>
<sequence length="216" mass="23355">MNVDQLNADQVKQLFLCVADRIVINEPYLTEIDMKIGDGDHGTGMELGFKAVLEQLPSMEAESVESVFQELGRILLDTMGGASGVLFGTMFISGVIRRKPSCCFGLPDFAESFRVSLNAIMQRGKARVGDKTMVDALEPAVAALEYAASQGLTIHEGFSMAAAAAKKGVEFTKGIRARFGRAKYYGDKAIGLQDAGATSVWLIFQAMSDWVSNNLI</sequence>
<comment type="pathway">
    <text evidence="2">Polyol metabolism; glycerol degradation.</text>
</comment>
<evidence type="ECO:0000256" key="3">
    <source>
        <dbReference type="ARBA" id="ARBA00012095"/>
    </source>
</evidence>
<protein>
    <recommendedName>
        <fullName evidence="3">phosphoenolpyruvate--glycerone phosphotransferase</fullName>
        <ecNumber evidence="3">2.7.1.121</ecNumber>
    </recommendedName>
</protein>
<dbReference type="RefSeq" id="WP_242976918.1">
    <property type="nucleotide sequence ID" value="NZ_PGET01000001.1"/>
</dbReference>
<dbReference type="FunFam" id="1.25.40.340:FF:000002">
    <property type="entry name" value="Dihydroxyacetone kinase, L subunit"/>
    <property type="match status" value="1"/>
</dbReference>
<dbReference type="InterPro" id="IPR036117">
    <property type="entry name" value="DhaL_dom_sf"/>
</dbReference>
<dbReference type="InterPro" id="IPR012737">
    <property type="entry name" value="DhaK_L_YcgS"/>
</dbReference>
<keyword evidence="6" id="KW-0319">Glycerol metabolism</keyword>
<comment type="catalytic activity">
    <reaction evidence="1">
        <text>dihydroxyacetone + phosphoenolpyruvate = dihydroxyacetone phosphate + pyruvate</text>
        <dbReference type="Rhea" id="RHEA:18381"/>
        <dbReference type="ChEBI" id="CHEBI:15361"/>
        <dbReference type="ChEBI" id="CHEBI:16016"/>
        <dbReference type="ChEBI" id="CHEBI:57642"/>
        <dbReference type="ChEBI" id="CHEBI:58702"/>
        <dbReference type="EC" id="2.7.1.121"/>
    </reaction>
</comment>
<comment type="caution">
    <text evidence="10">The sequence shown here is derived from an EMBL/GenBank/DDBJ whole genome shotgun (WGS) entry which is preliminary data.</text>
</comment>
<keyword evidence="4" id="KW-0808">Transferase</keyword>
<dbReference type="GO" id="GO:0019563">
    <property type="term" value="P:glycerol catabolic process"/>
    <property type="evidence" value="ECO:0007669"/>
    <property type="project" value="TreeGrafter"/>
</dbReference>
<dbReference type="GO" id="GO:0005829">
    <property type="term" value="C:cytosol"/>
    <property type="evidence" value="ECO:0007669"/>
    <property type="project" value="TreeGrafter"/>
</dbReference>
<comment type="function">
    <text evidence="8">ADP-binding subunit of the dihydroxyacetone kinase, which is responsible for the phosphoenolpyruvate (PEP)-dependent phosphorylation of dihydroxyacetone. DhaL-ADP is converted to DhaL-ATP via a phosphoryl group transfer from DhaM and transmits it to dihydroxyacetone binds to DhaK.</text>
</comment>
<evidence type="ECO:0000256" key="5">
    <source>
        <dbReference type="ARBA" id="ARBA00022777"/>
    </source>
</evidence>
<evidence type="ECO:0000256" key="4">
    <source>
        <dbReference type="ARBA" id="ARBA00022679"/>
    </source>
</evidence>
<dbReference type="PANTHER" id="PTHR28629">
    <property type="entry name" value="TRIOKINASE/FMN CYCLASE"/>
    <property type="match status" value="1"/>
</dbReference>
<dbReference type="SUPFAM" id="SSF101473">
    <property type="entry name" value="DhaL-like"/>
    <property type="match status" value="1"/>
</dbReference>
<organism evidence="10 11">
    <name type="scientific">[Clostridium] celerecrescens 18A</name>
    <dbReference type="NCBI Taxonomy" id="1286362"/>
    <lineage>
        <taxon>Bacteria</taxon>
        <taxon>Bacillati</taxon>
        <taxon>Bacillota</taxon>
        <taxon>Clostridia</taxon>
        <taxon>Lachnospirales</taxon>
        <taxon>Lachnospiraceae</taxon>
        <taxon>Lacrimispora</taxon>
    </lineage>
</organism>
<feature type="domain" description="DhaL" evidence="9">
    <location>
        <begin position="9"/>
        <end position="209"/>
    </location>
</feature>
<evidence type="ECO:0000256" key="1">
    <source>
        <dbReference type="ARBA" id="ARBA00001113"/>
    </source>
</evidence>
<dbReference type="PANTHER" id="PTHR28629:SF4">
    <property type="entry name" value="TRIOKINASE_FMN CYCLASE"/>
    <property type="match status" value="1"/>
</dbReference>
<accession>A0A2M8Z4B1</accession>
<dbReference type="InterPro" id="IPR050861">
    <property type="entry name" value="Dihydroxyacetone_Kinase"/>
</dbReference>
<dbReference type="GO" id="GO:0047324">
    <property type="term" value="F:phosphoenolpyruvate-glycerone phosphotransferase activity"/>
    <property type="evidence" value="ECO:0007669"/>
    <property type="project" value="UniProtKB-EC"/>
</dbReference>